<evidence type="ECO:0000313" key="2">
    <source>
        <dbReference type="EMBL" id="AKH40323.1"/>
    </source>
</evidence>
<reference evidence="2" key="1">
    <citation type="journal article" date="2015" name="PLoS Biol.">
        <title>The Discovery, Distribution, and Evolution of Viruses Associated with Drosophila melanogaster.</title>
        <authorList>
            <person name="Webster C.L."/>
            <person name="Waldron F.M."/>
            <person name="Robertson S."/>
            <person name="Crowson D."/>
            <person name="Ferrari G."/>
            <person name="Quintana J.F."/>
            <person name="Brouqui J.M."/>
            <person name="Bayne E.H."/>
            <person name="Longdon B."/>
            <person name="Buck A.H."/>
            <person name="Lazzaro B.P."/>
            <person name="Akorli J."/>
            <person name="Haddrill P.R."/>
            <person name="Obbard D.J."/>
        </authorList>
    </citation>
    <scope>NUCLEOTIDE SEQUENCE</scope>
</reference>
<feature type="transmembrane region" description="Helical" evidence="1">
    <location>
        <begin position="359"/>
        <end position="380"/>
    </location>
</feature>
<sequence length="401" mass="43713">MALAAFLEDLKGMSRSTVADSESVLRSFRSELAPLQEAMTNMPVAKNAAGFIELGEESVGSVSKIMREANLAEIVKISGKEVPITTSEVAKFGELIGSTPERAFKSLSEDIAKNERVYPQLNIYGGEFGNISKSAASDIAKVESNLFRKYATGSIISFTIGAGIIVATGWVIRATRQRVGCFMMTTINNKTSSCKVQSYTCDGTPDLLCPDSLPYYNVTLVLMKICSMDNSDALKNRIATAVDIPVDQLNDKIDQILDVYYNIVYTIITTTKDLPKVNICSEKNSKVENGIIPPCRMCSITADPKSTEYIDPSNIPANIAFQCVVNPSILDTITDAAISTGTNLFEGVNKGILTIVKPLGYALLAFIIIVFIISICWNLIRRANMKQATSYDNISQIRLIT</sequence>
<feature type="transmembrane region" description="Helical" evidence="1">
    <location>
        <begin position="150"/>
        <end position="172"/>
    </location>
</feature>
<keyword evidence="1" id="KW-0812">Transmembrane</keyword>
<organism evidence="2">
    <name type="scientific">Kallithea virus</name>
    <dbReference type="NCBI Taxonomy" id="1654582"/>
    <lineage>
        <taxon>Viruses</taxon>
        <taxon>Viruses incertae sedis</taxon>
        <taxon>Naldaviricetes</taxon>
        <taxon>Lefavirales</taxon>
        <taxon>Nudiviridae</taxon>
        <taxon>Alphanudivirus</taxon>
        <taxon>Alphanudivirus dromelanogasteris</taxon>
    </lineage>
</organism>
<evidence type="ECO:0000256" key="1">
    <source>
        <dbReference type="SAM" id="Phobius"/>
    </source>
</evidence>
<keyword evidence="1" id="KW-0472">Membrane</keyword>
<name>A0A0F7KMK7_9VIRU</name>
<accession>A0A0F7KMK7</accession>
<protein>
    <submittedName>
        <fullName evidence="2">Putative odv-e56</fullName>
    </submittedName>
</protein>
<dbReference type="EMBL" id="KP714101">
    <property type="protein sequence ID" value="AKH40323.1"/>
    <property type="molecule type" value="Genomic_DNA"/>
</dbReference>
<proteinExistence type="predicted"/>
<keyword evidence="1" id="KW-1133">Transmembrane helix</keyword>